<dbReference type="Proteomes" id="UP000001726">
    <property type="component" value="Chromosome"/>
</dbReference>
<dbReference type="eggNOG" id="COG1957">
    <property type="taxonomic scope" value="Bacteria"/>
</dbReference>
<organism evidence="4 5">
    <name type="scientific">Erwinia tasmaniensis (strain DSM 17950 / CFBP 7177 / CIP 109463 / NCPPB 4357 / Et1/99)</name>
    <dbReference type="NCBI Taxonomy" id="465817"/>
    <lineage>
        <taxon>Bacteria</taxon>
        <taxon>Pseudomonadati</taxon>
        <taxon>Pseudomonadota</taxon>
        <taxon>Gammaproteobacteria</taxon>
        <taxon>Enterobacterales</taxon>
        <taxon>Erwiniaceae</taxon>
        <taxon>Erwinia</taxon>
    </lineage>
</organism>
<accession>B2VH89</accession>
<keyword evidence="1 4" id="KW-0378">Hydrolase</keyword>
<dbReference type="EMBL" id="CU468135">
    <property type="protein sequence ID" value="CAO95646.1"/>
    <property type="molecule type" value="Genomic_DNA"/>
</dbReference>
<evidence type="ECO:0000259" key="3">
    <source>
        <dbReference type="Pfam" id="PF01156"/>
    </source>
</evidence>
<dbReference type="STRING" id="465817.ETA_06000"/>
<dbReference type="Gene3D" id="3.90.245.10">
    <property type="entry name" value="Ribonucleoside hydrolase-like"/>
    <property type="match status" value="1"/>
</dbReference>
<dbReference type="RefSeq" id="WP_012440349.1">
    <property type="nucleotide sequence ID" value="NC_010694.1"/>
</dbReference>
<dbReference type="PANTHER" id="PTHR12304">
    <property type="entry name" value="INOSINE-URIDINE PREFERRING NUCLEOSIDE HYDROLASE"/>
    <property type="match status" value="1"/>
</dbReference>
<evidence type="ECO:0000313" key="5">
    <source>
        <dbReference type="Proteomes" id="UP000001726"/>
    </source>
</evidence>
<proteinExistence type="predicted"/>
<keyword evidence="5" id="KW-1185">Reference proteome</keyword>
<sequence length="328" mass="35651">MKRLIIDCDPGNGITGANVDDGLAIALALSAPEVSLELITTVAGNTQSEIGYSVAKDLIERLGQSVPVIKGADAALSEPSAPWRASLDLRVHSHQLAHLWQGVRQPQSYSPPPVEAADAIGQLICAHPGEITLVAIGPLTNVALALDRYPQMADAVQEIAIMGGVFALDDFIKDTNFGIDPEAAHRVLTSGANITLVPMDVTSQTLMTHQDLNRIEQIDTPLARFVTETLRPWIDYSIQTRRLAGCWIHDALVVAWLLNKQVATAADYFVNVELREGMTRGKAWRFRQPLRLDVGIGQPEGRPVQVLKTVDNSLLLAMLEQSLALPLR</sequence>
<dbReference type="HOGENOM" id="CLU_036838_11_0_6"/>
<keyword evidence="2" id="KW-0326">Glycosidase</keyword>
<feature type="domain" description="Inosine/uridine-preferring nucleoside hydrolase" evidence="3">
    <location>
        <begin position="4"/>
        <end position="313"/>
    </location>
</feature>
<dbReference type="SUPFAM" id="SSF53590">
    <property type="entry name" value="Nucleoside hydrolase"/>
    <property type="match status" value="1"/>
</dbReference>
<name>B2VH89_ERWT9</name>
<reference evidence="4 5" key="1">
    <citation type="journal article" date="2008" name="Environ. Microbiol.">
        <title>The genome of Erwinia tasmaniensis strain Et1/99, a non-pathogenic bacterium in the genus Erwinia.</title>
        <authorList>
            <person name="Kube M."/>
            <person name="Migdoll A.M."/>
            <person name="Mueller I."/>
            <person name="Kuhl H."/>
            <person name="Beck A."/>
            <person name="Reinhardt R."/>
            <person name="Geider K."/>
        </authorList>
    </citation>
    <scope>NUCLEOTIDE SEQUENCE [LARGE SCALE GENOMIC DNA]</scope>
    <source>
        <strain evidence="5">DSM 17950 / CFBP 7177 / CIP 109463 / NCPPB 4357 / Et1/99</strain>
    </source>
</reference>
<dbReference type="KEGG" id="eta:ETA_06000"/>
<gene>
    <name evidence="4" type="ordered locus">ETA_06000</name>
</gene>
<dbReference type="InterPro" id="IPR023186">
    <property type="entry name" value="IUNH"/>
</dbReference>
<dbReference type="Pfam" id="PF01156">
    <property type="entry name" value="IU_nuc_hydro"/>
    <property type="match status" value="1"/>
</dbReference>
<dbReference type="OrthoDB" id="9797882at2"/>
<dbReference type="InterPro" id="IPR001910">
    <property type="entry name" value="Inosine/uridine_hydrolase_dom"/>
</dbReference>
<dbReference type="GO" id="GO:0005829">
    <property type="term" value="C:cytosol"/>
    <property type="evidence" value="ECO:0007669"/>
    <property type="project" value="TreeGrafter"/>
</dbReference>
<dbReference type="AlphaFoldDB" id="B2VH89"/>
<dbReference type="CDD" id="cd00455">
    <property type="entry name" value="nuc_hydro"/>
    <property type="match status" value="1"/>
</dbReference>
<dbReference type="InterPro" id="IPR036452">
    <property type="entry name" value="Ribo_hydro-like"/>
</dbReference>
<dbReference type="GO" id="GO:0008477">
    <property type="term" value="F:purine nucleosidase activity"/>
    <property type="evidence" value="ECO:0007669"/>
    <property type="project" value="TreeGrafter"/>
</dbReference>
<evidence type="ECO:0000256" key="2">
    <source>
        <dbReference type="ARBA" id="ARBA00023295"/>
    </source>
</evidence>
<evidence type="ECO:0000313" key="4">
    <source>
        <dbReference type="EMBL" id="CAO95646.1"/>
    </source>
</evidence>
<protein>
    <submittedName>
        <fullName evidence="4">Nucleoside hydrolase</fullName>
    </submittedName>
</protein>
<evidence type="ECO:0000256" key="1">
    <source>
        <dbReference type="ARBA" id="ARBA00022801"/>
    </source>
</evidence>
<dbReference type="PANTHER" id="PTHR12304:SF4">
    <property type="entry name" value="URIDINE NUCLEOSIDASE"/>
    <property type="match status" value="1"/>
</dbReference>
<dbReference type="GO" id="GO:0006152">
    <property type="term" value="P:purine nucleoside catabolic process"/>
    <property type="evidence" value="ECO:0007669"/>
    <property type="project" value="TreeGrafter"/>
</dbReference>